<feature type="transmembrane region" description="Helical" evidence="1">
    <location>
        <begin position="270"/>
        <end position="303"/>
    </location>
</feature>
<dbReference type="PROSITE" id="PS51704">
    <property type="entry name" value="GP_PDE"/>
    <property type="match status" value="1"/>
</dbReference>
<dbReference type="Proteomes" id="UP000190476">
    <property type="component" value="Chromosome I"/>
</dbReference>
<sequence length="624" mass="71345">MPHNNYSEIKNETKGLLRNTYKNFTFNIKSLLYFELIYRLISTFLFVPINMFILNRFMGHIGVNNITNKDFLKFGLTFEGIVYFALLVVVSFIAIFIEMAVLTYISAKSYKRERVTLLEAIINSIKIVPQTLSYSMIFIVLVAGIIGPLTGIGLHSSLIKNLSIPSFITIELFKTSGGTLFYCGFIVFIVILFLRWVLSIPAVIIENNKLRVAIKNSIKIYKGSRFKIFGYVLSWIIISFIIPAIALFIYTATGYYVMTLLGSESILSAVFMGIYILLFYIAYILISLIGIPIFISFIVELYYRYRNYEVSERQFKSIDEYKNNKVLIFVNAKKKLIKVITIGIFVIMVNLLGINAIFFRVVDKETYVTAHRGSAISAPENSISSVKNAIMEEADYAEIDVMTTKDDVVVLFHDTTLKRINKSNRAIKDMTFEETQQVDNGSYFDESFSSERIPTLEEILKLSKGKIKLNIELKPMKEKETLAEEVVKLIEKYHMEDEVVITSLDYDILQETKKLTNKIPVGYILMAGLGDLTKLNVDFLSVEKSVLKAKLVYAMHALNKEVHVWTINDPEEIEEVISLGADNIITDDVELVEDVKESLKHSGEKDYITIFYETVNTILKYIKI</sequence>
<evidence type="ECO:0000259" key="2">
    <source>
        <dbReference type="PROSITE" id="PS51704"/>
    </source>
</evidence>
<gene>
    <name evidence="3" type="ORF">CCH01_21330</name>
</gene>
<feature type="transmembrane region" description="Helical" evidence="1">
    <location>
        <begin position="136"/>
        <end position="159"/>
    </location>
</feature>
<feature type="domain" description="GP-PDE" evidence="2">
    <location>
        <begin position="366"/>
        <end position="596"/>
    </location>
</feature>
<dbReference type="PANTHER" id="PTHR46211:SF8">
    <property type="entry name" value="PHOSPHODIESTERASE"/>
    <property type="match status" value="1"/>
</dbReference>
<dbReference type="InterPro" id="IPR018476">
    <property type="entry name" value="GlyceroP-diester-Pdiesterase_M"/>
</dbReference>
<dbReference type="STRING" id="1351755.CCH01_21330"/>
<dbReference type="Pfam" id="PF03009">
    <property type="entry name" value="GDPD"/>
    <property type="match status" value="1"/>
</dbReference>
<keyword evidence="1" id="KW-0812">Transmembrane</keyword>
<feature type="transmembrane region" description="Helical" evidence="1">
    <location>
        <begin position="36"/>
        <end position="54"/>
    </location>
</feature>
<dbReference type="GeneID" id="66302444"/>
<feature type="transmembrane region" description="Helical" evidence="1">
    <location>
        <begin position="179"/>
        <end position="205"/>
    </location>
</feature>
<organism evidence="3 4">
    <name type="scientific">Clostridium chauvoei JF4335</name>
    <dbReference type="NCBI Taxonomy" id="1351755"/>
    <lineage>
        <taxon>Bacteria</taxon>
        <taxon>Bacillati</taxon>
        <taxon>Bacillota</taxon>
        <taxon>Clostridia</taxon>
        <taxon>Eubacteriales</taxon>
        <taxon>Clostridiaceae</taxon>
        <taxon>Clostridium</taxon>
    </lineage>
</organism>
<keyword evidence="4" id="KW-1185">Reference proteome</keyword>
<evidence type="ECO:0000256" key="1">
    <source>
        <dbReference type="SAM" id="Phobius"/>
    </source>
</evidence>
<keyword evidence="1" id="KW-1133">Transmembrane helix</keyword>
<dbReference type="GO" id="GO:0006629">
    <property type="term" value="P:lipid metabolic process"/>
    <property type="evidence" value="ECO:0007669"/>
    <property type="project" value="InterPro"/>
</dbReference>
<feature type="transmembrane region" description="Helical" evidence="1">
    <location>
        <begin position="81"/>
        <end position="105"/>
    </location>
</feature>
<dbReference type="SUPFAM" id="SSF51695">
    <property type="entry name" value="PLC-like phosphodiesterases"/>
    <property type="match status" value="1"/>
</dbReference>
<feature type="transmembrane region" description="Helical" evidence="1">
    <location>
        <begin position="339"/>
        <end position="359"/>
    </location>
</feature>
<protein>
    <submittedName>
        <fullName evidence="3">Putative Glycerophosphoryl diester phosphodiesterase family protein</fullName>
    </submittedName>
</protein>
<name>A0A1U6JML9_9CLOT</name>
<dbReference type="Pfam" id="PF10110">
    <property type="entry name" value="GPDPase_memb"/>
    <property type="match status" value="1"/>
</dbReference>
<dbReference type="InterPro" id="IPR030395">
    <property type="entry name" value="GP_PDE_dom"/>
</dbReference>
<dbReference type="PANTHER" id="PTHR46211">
    <property type="entry name" value="GLYCEROPHOSPHORYL DIESTER PHOSPHODIESTERASE"/>
    <property type="match status" value="1"/>
</dbReference>
<dbReference type="AlphaFoldDB" id="A0A1U6JML9"/>
<evidence type="ECO:0000313" key="3">
    <source>
        <dbReference type="EMBL" id="SLK21539.1"/>
    </source>
</evidence>
<accession>A0A1U6JML9</accession>
<dbReference type="RefSeq" id="WP_079481580.1">
    <property type="nucleotide sequence ID" value="NZ_CBML010000006.1"/>
</dbReference>
<dbReference type="InterPro" id="IPR017946">
    <property type="entry name" value="PLC-like_Pdiesterase_TIM-brl"/>
</dbReference>
<proteinExistence type="predicted"/>
<feature type="transmembrane region" description="Helical" evidence="1">
    <location>
        <begin position="226"/>
        <end position="250"/>
    </location>
</feature>
<dbReference type="OrthoDB" id="384721at2"/>
<dbReference type="GO" id="GO:0008081">
    <property type="term" value="F:phosphoric diester hydrolase activity"/>
    <property type="evidence" value="ECO:0007669"/>
    <property type="project" value="InterPro"/>
</dbReference>
<dbReference type="EMBL" id="LT799839">
    <property type="protein sequence ID" value="SLK21539.1"/>
    <property type="molecule type" value="Genomic_DNA"/>
</dbReference>
<evidence type="ECO:0000313" key="4">
    <source>
        <dbReference type="Proteomes" id="UP000190476"/>
    </source>
</evidence>
<keyword evidence="1" id="KW-0472">Membrane</keyword>
<reference evidence="4" key="1">
    <citation type="submission" date="2017-03" db="EMBL/GenBank/DDBJ databases">
        <authorList>
            <person name="Falquet L."/>
            <person name="Falquet L."/>
        </authorList>
    </citation>
    <scope>NUCLEOTIDE SEQUENCE [LARGE SCALE GENOMIC DNA]</scope>
</reference>
<dbReference type="Gene3D" id="3.20.20.190">
    <property type="entry name" value="Phosphatidylinositol (PI) phosphodiesterase"/>
    <property type="match status" value="1"/>
</dbReference>